<keyword evidence="2" id="KW-0614">Plasmid</keyword>
<protein>
    <submittedName>
        <fullName evidence="1">Putative transposase</fullName>
    </submittedName>
</protein>
<dbReference type="EMBL" id="CP039140">
    <property type="protein sequence ID" value="QCQ76875.1"/>
    <property type="molecule type" value="Genomic_DNA"/>
</dbReference>
<reference evidence="2 4" key="2">
    <citation type="submission" date="2019-04" db="EMBL/GenBank/DDBJ databases">
        <title>Methylomes of two halophilic Archaea, Haloarcula marismortui and Haloferax mediterranei.</title>
        <authorList>
            <person name="DasSarma S."/>
            <person name="DasSarma P."/>
            <person name="DasSarma S."/>
            <person name="Fomenkov A."/>
            <person name="Vincze T."/>
            <person name="Anton B.P."/>
            <person name="Roberts R.J."/>
        </authorList>
    </citation>
    <scope>NUCLEOTIDE SEQUENCE [LARGE SCALE GENOMIC DNA]</scope>
    <source>
        <strain evidence="2">ATCC 33500</strain>
        <strain evidence="4">ATCC 33500 / DSM 1411 / JCM 8866 / NBRC 14739 / NCIMB 2177 / R-4</strain>
        <plasmid evidence="2 4">pHME505</plasmid>
    </source>
</reference>
<evidence type="ECO:0000313" key="1">
    <source>
        <dbReference type="EMBL" id="ELZ97225.1"/>
    </source>
</evidence>
<evidence type="ECO:0000313" key="3">
    <source>
        <dbReference type="Proteomes" id="UP000011603"/>
    </source>
</evidence>
<dbReference type="Proteomes" id="UP000299011">
    <property type="component" value="Plasmid pHME505"/>
</dbReference>
<accession>M0IKE5</accession>
<dbReference type="Proteomes" id="UP000011603">
    <property type="component" value="Unassembled WGS sequence"/>
</dbReference>
<evidence type="ECO:0000313" key="4">
    <source>
        <dbReference type="Proteomes" id="UP000299011"/>
    </source>
</evidence>
<organism evidence="1 3">
    <name type="scientific">Haloferax mediterranei (strain ATCC 33500 / DSM 1411 / JCM 8866 / NBRC 14739 / NCIMB 2177 / R-4)</name>
    <name type="common">Halobacterium mediterranei</name>
    <dbReference type="NCBI Taxonomy" id="523841"/>
    <lineage>
        <taxon>Archaea</taxon>
        <taxon>Methanobacteriati</taxon>
        <taxon>Methanobacteriota</taxon>
        <taxon>Stenosarchaea group</taxon>
        <taxon>Halobacteria</taxon>
        <taxon>Halobacteriales</taxon>
        <taxon>Haloferacaceae</taxon>
        <taxon>Haloferax</taxon>
    </lineage>
</organism>
<keyword evidence="3" id="KW-1185">Reference proteome</keyword>
<sequence length="63" mass="7156">MYLGIDVHKRDAQVAVMDEAGEIVEEVRVDSDSGKTRKRLPLLLMTWLAGRRRLCGICVERIS</sequence>
<evidence type="ECO:0000313" key="2">
    <source>
        <dbReference type="EMBL" id="QCQ76875.1"/>
    </source>
</evidence>
<gene>
    <name evidence="1" type="ORF">C439_17923</name>
    <name evidence="2" type="ORF">E6P09_16240</name>
</gene>
<dbReference type="OrthoDB" id="191749at2157"/>
<reference evidence="1 3" key="1">
    <citation type="journal article" date="2014" name="PLoS Genet.">
        <title>Phylogenetically driven sequencing of extremely halophilic archaea reveals strategies for static and dynamic osmo-response.</title>
        <authorList>
            <person name="Becker E.A."/>
            <person name="Seitzer P.M."/>
            <person name="Tritt A."/>
            <person name="Larsen D."/>
            <person name="Krusor M."/>
            <person name="Yao A.I."/>
            <person name="Wu D."/>
            <person name="Madern D."/>
            <person name="Eisen J.A."/>
            <person name="Darling A.E."/>
            <person name="Facciotti M.T."/>
        </authorList>
    </citation>
    <scope>NUCLEOTIDE SEQUENCE [LARGE SCALE GENOMIC DNA]</scope>
    <source>
        <strain evidence="1">ATCC 33500</strain>
        <strain evidence="3">ATCC 33500 / DSM 1411 / JCM 8866 / NBRC 14739 / NCIMB 2177 / R-4</strain>
    </source>
</reference>
<dbReference type="GeneID" id="54852592"/>
<dbReference type="AlphaFoldDB" id="M0IKE5"/>
<dbReference type="EMBL" id="AOLO01000015">
    <property type="protein sequence ID" value="ELZ97225.1"/>
    <property type="molecule type" value="Genomic_DNA"/>
</dbReference>
<geneLocation type="plasmid" evidence="2 4">
    <name>pHME505</name>
</geneLocation>
<dbReference type="RefSeq" id="WP_004060791.1">
    <property type="nucleotide sequence ID" value="NC_017944.1"/>
</dbReference>
<proteinExistence type="predicted"/>
<name>M0IKE5_HALMT</name>